<comment type="caution">
    <text evidence="2">The sequence shown here is derived from an EMBL/GenBank/DDBJ whole genome shotgun (WGS) entry which is preliminary data.</text>
</comment>
<keyword evidence="3" id="KW-1185">Reference proteome</keyword>
<reference evidence="2" key="2">
    <citation type="submission" date="2020-11" db="EMBL/GenBank/DDBJ databases">
        <authorList>
            <person name="McCartney M.A."/>
            <person name="Auch B."/>
            <person name="Kono T."/>
            <person name="Mallez S."/>
            <person name="Becker A."/>
            <person name="Gohl D.M."/>
            <person name="Silverstein K.A.T."/>
            <person name="Koren S."/>
            <person name="Bechman K.B."/>
            <person name="Herman A."/>
            <person name="Abrahante J.E."/>
            <person name="Garbe J."/>
        </authorList>
    </citation>
    <scope>NUCLEOTIDE SEQUENCE</scope>
    <source>
        <strain evidence="2">Duluth1</strain>
        <tissue evidence="2">Whole animal</tissue>
    </source>
</reference>
<sequence>MRGSATISGKVPDSATAYRSATVSGYAAGYSLANPLPPPRPEESSSEDEQTLNTFLTRECCLSLGPHSRVMLGR</sequence>
<dbReference type="AlphaFoldDB" id="A0A9D4DDJ2"/>
<dbReference type="Proteomes" id="UP000828390">
    <property type="component" value="Unassembled WGS sequence"/>
</dbReference>
<protein>
    <submittedName>
        <fullName evidence="2">Uncharacterized protein</fullName>
    </submittedName>
</protein>
<accession>A0A9D4DDJ2</accession>
<feature type="region of interest" description="Disordered" evidence="1">
    <location>
        <begin position="29"/>
        <end position="51"/>
    </location>
</feature>
<reference evidence="2" key="1">
    <citation type="journal article" date="2019" name="bioRxiv">
        <title>The Genome of the Zebra Mussel, Dreissena polymorpha: A Resource for Invasive Species Research.</title>
        <authorList>
            <person name="McCartney M.A."/>
            <person name="Auch B."/>
            <person name="Kono T."/>
            <person name="Mallez S."/>
            <person name="Zhang Y."/>
            <person name="Obille A."/>
            <person name="Becker A."/>
            <person name="Abrahante J.E."/>
            <person name="Garbe J."/>
            <person name="Badalamenti J.P."/>
            <person name="Herman A."/>
            <person name="Mangelson H."/>
            <person name="Liachko I."/>
            <person name="Sullivan S."/>
            <person name="Sone E.D."/>
            <person name="Koren S."/>
            <person name="Silverstein K.A.T."/>
            <person name="Beckman K.B."/>
            <person name="Gohl D.M."/>
        </authorList>
    </citation>
    <scope>NUCLEOTIDE SEQUENCE</scope>
    <source>
        <strain evidence="2">Duluth1</strain>
        <tissue evidence="2">Whole animal</tissue>
    </source>
</reference>
<organism evidence="2 3">
    <name type="scientific">Dreissena polymorpha</name>
    <name type="common">Zebra mussel</name>
    <name type="synonym">Mytilus polymorpha</name>
    <dbReference type="NCBI Taxonomy" id="45954"/>
    <lineage>
        <taxon>Eukaryota</taxon>
        <taxon>Metazoa</taxon>
        <taxon>Spiralia</taxon>
        <taxon>Lophotrochozoa</taxon>
        <taxon>Mollusca</taxon>
        <taxon>Bivalvia</taxon>
        <taxon>Autobranchia</taxon>
        <taxon>Heteroconchia</taxon>
        <taxon>Euheterodonta</taxon>
        <taxon>Imparidentia</taxon>
        <taxon>Neoheterodontei</taxon>
        <taxon>Myida</taxon>
        <taxon>Dreissenoidea</taxon>
        <taxon>Dreissenidae</taxon>
        <taxon>Dreissena</taxon>
    </lineage>
</organism>
<evidence type="ECO:0000313" key="3">
    <source>
        <dbReference type="Proteomes" id="UP000828390"/>
    </source>
</evidence>
<proteinExistence type="predicted"/>
<evidence type="ECO:0000256" key="1">
    <source>
        <dbReference type="SAM" id="MobiDB-lite"/>
    </source>
</evidence>
<dbReference type="EMBL" id="JAIWYP010000011">
    <property type="protein sequence ID" value="KAH3742341.1"/>
    <property type="molecule type" value="Genomic_DNA"/>
</dbReference>
<gene>
    <name evidence="2" type="ORF">DPMN_049082</name>
</gene>
<name>A0A9D4DDJ2_DREPO</name>
<evidence type="ECO:0000313" key="2">
    <source>
        <dbReference type="EMBL" id="KAH3742341.1"/>
    </source>
</evidence>